<dbReference type="CDD" id="cd22997">
    <property type="entry name" value="GT_LH"/>
    <property type="match status" value="1"/>
</dbReference>
<feature type="non-terminal residue" evidence="2">
    <location>
        <position position="1"/>
    </location>
</feature>
<evidence type="ECO:0000313" key="2">
    <source>
        <dbReference type="EMBL" id="CAK9074348.1"/>
    </source>
</evidence>
<evidence type="ECO:0000256" key="1">
    <source>
        <dbReference type="SAM" id="MobiDB-lite"/>
    </source>
</evidence>
<comment type="caution">
    <text evidence="2">The sequence shown here is derived from an EMBL/GenBank/DDBJ whole genome shotgun (WGS) entry which is preliminary data.</text>
</comment>
<dbReference type="Proteomes" id="UP001642484">
    <property type="component" value="Unassembled WGS sequence"/>
</dbReference>
<accession>A0ABP0PFH5</accession>
<gene>
    <name evidence="2" type="ORF">CCMP2556_LOCUS36633</name>
</gene>
<feature type="compositionally biased region" description="Low complexity" evidence="1">
    <location>
        <begin position="176"/>
        <end position="188"/>
    </location>
</feature>
<feature type="region of interest" description="Disordered" evidence="1">
    <location>
        <begin position="157"/>
        <end position="188"/>
    </location>
</feature>
<proteinExistence type="predicted"/>
<evidence type="ECO:0000313" key="3">
    <source>
        <dbReference type="Proteomes" id="UP001642484"/>
    </source>
</evidence>
<reference evidence="2 3" key="1">
    <citation type="submission" date="2024-02" db="EMBL/GenBank/DDBJ databases">
        <authorList>
            <person name="Chen Y."/>
            <person name="Shah S."/>
            <person name="Dougan E. K."/>
            <person name="Thang M."/>
            <person name="Chan C."/>
        </authorList>
    </citation>
    <scope>NUCLEOTIDE SEQUENCE [LARGE SCALE GENOMIC DNA]</scope>
</reference>
<sequence length="524" mass="58066">ESPSESENEGDTHLALSAASALIHDNEVLAEQLGASDAALSAVLAEVQSLRAQAAQLPMAQNQTKQLIACLSDASEQREELLRQRARKSTRIAELVSIMHDSLECFADLQREALVEAMATENHALWRMVKMAQTAASTPVRPPPVIRWPFISRRTGREEVCRRPPKEEVPRNAQSAPRAGAEQEPAAPAVPAAPVLKMTPSEGGAALEKSERLQTALLAAEDLDDSDAGASVSTVEEPEKPTQIIDETVVEAWGDPSPLIFKSGAPQVLTFADRFGAMGPLMCHVARSVEMAGGFLRILGLQKGRRIQLPNKHLHRNSSLDVFLKKYVLLSRSLQKMPPNTTVLFVDAFDVLFQRSIRDVVHTYERLAKSAAQAHGVWPVVFGGEMNCWPWPHNGSFHLPRRRRHRQQPIPRGNRNGTWHFHIPRGAALAADYHEEWRYPYPRSGRGSITSSEVCREWLLQRGDPQWSGQGRGARAPVFPFLNSGTFVGRAASILRLIRIMVRLYRRTGEMDDQALLVQHGGLV</sequence>
<keyword evidence="3" id="KW-1185">Reference proteome</keyword>
<name>A0ABP0PFH5_9DINO</name>
<protein>
    <submittedName>
        <fullName evidence="2">Uncharacterized protein</fullName>
    </submittedName>
</protein>
<dbReference type="EMBL" id="CAXAMN010023001">
    <property type="protein sequence ID" value="CAK9074348.1"/>
    <property type="molecule type" value="Genomic_DNA"/>
</dbReference>
<feature type="compositionally biased region" description="Basic and acidic residues" evidence="1">
    <location>
        <begin position="157"/>
        <end position="170"/>
    </location>
</feature>
<organism evidence="2 3">
    <name type="scientific">Durusdinium trenchii</name>
    <dbReference type="NCBI Taxonomy" id="1381693"/>
    <lineage>
        <taxon>Eukaryota</taxon>
        <taxon>Sar</taxon>
        <taxon>Alveolata</taxon>
        <taxon>Dinophyceae</taxon>
        <taxon>Suessiales</taxon>
        <taxon>Symbiodiniaceae</taxon>
        <taxon>Durusdinium</taxon>
    </lineage>
</organism>